<evidence type="ECO:0000313" key="8">
    <source>
        <dbReference type="EMBL" id="WFD43273.1"/>
    </source>
</evidence>
<organism evidence="8 9">
    <name type="scientific">Malassezia psittaci</name>
    <dbReference type="NCBI Taxonomy" id="1821823"/>
    <lineage>
        <taxon>Eukaryota</taxon>
        <taxon>Fungi</taxon>
        <taxon>Dikarya</taxon>
        <taxon>Basidiomycota</taxon>
        <taxon>Ustilaginomycotina</taxon>
        <taxon>Malasseziomycetes</taxon>
        <taxon>Malasseziales</taxon>
        <taxon>Malasseziaceae</taxon>
        <taxon>Malassezia</taxon>
    </lineage>
</organism>
<keyword evidence="2" id="KW-0819">tRNA processing</keyword>
<name>A0AAF0JE29_9BASI</name>
<dbReference type="Pfam" id="PF22770">
    <property type="entry name" value="POP1_C"/>
    <property type="match status" value="1"/>
</dbReference>
<evidence type="ECO:0000259" key="7">
    <source>
        <dbReference type="Pfam" id="PF22770"/>
    </source>
</evidence>
<evidence type="ECO:0000256" key="3">
    <source>
        <dbReference type="ARBA" id="ARBA00023242"/>
    </source>
</evidence>
<feature type="region of interest" description="Disordered" evidence="4">
    <location>
        <begin position="102"/>
        <end position="121"/>
    </location>
</feature>
<keyword evidence="8" id="KW-0378">Hydrolase</keyword>
<reference evidence="8" key="1">
    <citation type="submission" date="2023-02" db="EMBL/GenBank/DDBJ databases">
        <title>Mating type loci evolution in Malassezia.</title>
        <authorList>
            <person name="Coelho M.A."/>
        </authorList>
    </citation>
    <scope>NUCLEOTIDE SEQUENCE</scope>
    <source>
        <strain evidence="8">CBS 14136</strain>
    </source>
</reference>
<dbReference type="Pfam" id="PF08170">
    <property type="entry name" value="POPLD"/>
    <property type="match status" value="1"/>
</dbReference>
<dbReference type="PANTHER" id="PTHR22731:SF3">
    <property type="entry name" value="RIBONUCLEASES P_MRP PROTEIN SUBUNIT POP1"/>
    <property type="match status" value="1"/>
</dbReference>
<feature type="domain" description="Pop1 N-terminal" evidence="5">
    <location>
        <begin position="48"/>
        <end position="125"/>
    </location>
</feature>
<dbReference type="GO" id="GO:0000172">
    <property type="term" value="C:ribonuclease MRP complex"/>
    <property type="evidence" value="ECO:0007669"/>
    <property type="project" value="InterPro"/>
</dbReference>
<dbReference type="EMBL" id="CP118376">
    <property type="protein sequence ID" value="WFD43273.1"/>
    <property type="molecule type" value="Genomic_DNA"/>
</dbReference>
<keyword evidence="9" id="KW-1185">Reference proteome</keyword>
<gene>
    <name evidence="8" type="ORF">MPSI1_001934</name>
</gene>
<dbReference type="PANTHER" id="PTHR22731">
    <property type="entry name" value="RIBONUCLEASES P/MRP PROTEIN SUBUNIT POP1"/>
    <property type="match status" value="1"/>
</dbReference>
<feature type="domain" description="POPLD" evidence="6">
    <location>
        <begin position="471"/>
        <end position="553"/>
    </location>
</feature>
<keyword evidence="3" id="KW-0539">Nucleus</keyword>
<comment type="subcellular location">
    <subcellularLocation>
        <location evidence="1">Nucleus</location>
    </subcellularLocation>
</comment>
<feature type="region of interest" description="Disordered" evidence="4">
    <location>
        <begin position="1"/>
        <end position="25"/>
    </location>
</feature>
<dbReference type="GO" id="GO:0005655">
    <property type="term" value="C:nucleolar ribonuclease P complex"/>
    <property type="evidence" value="ECO:0007669"/>
    <property type="project" value="InterPro"/>
</dbReference>
<evidence type="ECO:0000259" key="6">
    <source>
        <dbReference type="Pfam" id="PF08170"/>
    </source>
</evidence>
<dbReference type="InterPro" id="IPR039182">
    <property type="entry name" value="Pop1"/>
</dbReference>
<accession>A0AAF0JE29</accession>
<dbReference type="EC" id="3.1.26.5" evidence="8"/>
<evidence type="ECO:0000313" key="9">
    <source>
        <dbReference type="Proteomes" id="UP001214628"/>
    </source>
</evidence>
<dbReference type="AlphaFoldDB" id="A0AAF0JE29"/>
<dbReference type="Proteomes" id="UP001214628">
    <property type="component" value="Chromosome 2"/>
</dbReference>
<dbReference type="InterPro" id="IPR009723">
    <property type="entry name" value="Pop1_N"/>
</dbReference>
<feature type="domain" description="POP1 C-terminal" evidence="7">
    <location>
        <begin position="687"/>
        <end position="777"/>
    </location>
</feature>
<evidence type="ECO:0000256" key="1">
    <source>
        <dbReference type="ARBA" id="ARBA00004123"/>
    </source>
</evidence>
<proteinExistence type="predicted"/>
<evidence type="ECO:0000259" key="5">
    <source>
        <dbReference type="Pfam" id="PF06978"/>
    </source>
</evidence>
<evidence type="ECO:0000256" key="4">
    <source>
        <dbReference type="SAM" id="MobiDB-lite"/>
    </source>
</evidence>
<dbReference type="InterPro" id="IPR055079">
    <property type="entry name" value="POP1_C"/>
</dbReference>
<protein>
    <submittedName>
        <fullName evidence="8">Ribonuclease P</fullName>
        <ecNumber evidence="8">3.1.26.5</ecNumber>
    </submittedName>
</protein>
<dbReference type="GO" id="GO:0004526">
    <property type="term" value="F:ribonuclease P activity"/>
    <property type="evidence" value="ECO:0007669"/>
    <property type="project" value="UniProtKB-EC"/>
</dbReference>
<dbReference type="GO" id="GO:0001682">
    <property type="term" value="P:tRNA 5'-leader removal"/>
    <property type="evidence" value="ECO:0007669"/>
    <property type="project" value="InterPro"/>
</dbReference>
<evidence type="ECO:0000256" key="2">
    <source>
        <dbReference type="ARBA" id="ARBA00022694"/>
    </source>
</evidence>
<sequence>MAKRPVEDGENEGAPSKRSRDTSSICPVRHAIAPSVSLPDQIDVDSAIQMRKTEILSLHRAISQARKSTNTRAWQLLPRSLRRRAASHNLLRLPSRLRGKARAELRASNTTPKSRSEMRRKAPERTLLGFVRRRHALAHRAARPDRRWLETHLWHAKRFRMSQDKKAQGGGPGTFAGVAHGWEDHWTLGTHICPTTLLQRPTGERANRSQCLYLTPLAPIKILWVNRCKQQHSCYIFVHPAGAHEVQILLSQALTNVNKESHHSTKHATSLHQRWDVPVHITIKKLSNAPPPAIAAGTVHTRRGRAHDLNPIDSSDLEGFNIFEIRGTAKDSLGRVLVPTEPSTRAEGASLRYYRRLIHEDFSLYKELVDTYRVMCFTVQDPRITFPPHAGAEASSKKYIPLKEKDNLKREDVDTAKFFSYKKLPTFSKGDLDRRRSKTPPGEKFMPTKADDRIPVMVVATPICGSSLWDYTLLVPRGWGLPFWQSMMFAGMRAVGQEQLRQRHLSKGILSFPHDWVSSRAYAKLEQRAAQERYRSWALRPPAKRVNYDQPETYNAHPFGGMEVWYEAMNNAAGAKLDPNHILMTPVSTTSWPRLLRALQQEPIHATRIRFVSLWQRRIFEDGVAKEPVPPVLSTLHQSFVPIQLVASSRGVFEIGATLHIPASLDDSRSWRLALNAPTREKRQARSTLDTLECSPVTPHIGAVTTGNYSLAAGRGKAIGSISLSAWLELEKREVALIAEAGPRQWGKCKQYERPLSHLLLVRNPHGGRVRVASASLLNT</sequence>
<dbReference type="InterPro" id="IPR012590">
    <property type="entry name" value="POPLD_dom"/>
</dbReference>
<dbReference type="Pfam" id="PF06978">
    <property type="entry name" value="POP1_N"/>
    <property type="match status" value="1"/>
</dbReference>